<accession>A0A4R6G175</accession>
<evidence type="ECO:0000256" key="1">
    <source>
        <dbReference type="SAM" id="MobiDB-lite"/>
    </source>
</evidence>
<reference evidence="2 3" key="1">
    <citation type="submission" date="2019-03" db="EMBL/GenBank/DDBJ databases">
        <title>Genomic Encyclopedia of Type Strains, Phase IV (KMG-IV): sequencing the most valuable type-strain genomes for metagenomic binning, comparative biology and taxonomic classification.</title>
        <authorList>
            <person name="Goeker M."/>
        </authorList>
    </citation>
    <scope>NUCLEOTIDE SEQUENCE [LARGE SCALE GENOMIC DNA]</scope>
    <source>
        <strain evidence="2 3">DSM 18555</strain>
    </source>
</reference>
<protein>
    <submittedName>
        <fullName evidence="2">Uncharacterized protein</fullName>
    </submittedName>
</protein>
<gene>
    <name evidence="2" type="ORF">EV677_2902</name>
</gene>
<evidence type="ECO:0000313" key="2">
    <source>
        <dbReference type="EMBL" id="TDN88032.1"/>
    </source>
</evidence>
<proteinExistence type="predicted"/>
<dbReference type="PROSITE" id="PS51257">
    <property type="entry name" value="PROKAR_LIPOPROTEIN"/>
    <property type="match status" value="1"/>
</dbReference>
<sequence length="135" mass="15730">MNARLYFLFAVGFLLLTACERVEKPLPKVEQSKEEVAPAEHTPKKEFLASTRKELDSLQQELDALKEKVAMTSAAEKERIKSEIENFQQQKKDLEIKWDSFREEGSNAWLAFERSFKKSIEDLRNAIRKVNAIRK</sequence>
<name>A0A4R6G175_9BURK</name>
<dbReference type="OrthoDB" id="8780513at2"/>
<dbReference type="AlphaFoldDB" id="A0A4R6G175"/>
<organism evidence="2 3">
    <name type="scientific">Herminiimonas fonticola</name>
    <dbReference type="NCBI Taxonomy" id="303380"/>
    <lineage>
        <taxon>Bacteria</taxon>
        <taxon>Pseudomonadati</taxon>
        <taxon>Pseudomonadota</taxon>
        <taxon>Betaproteobacteria</taxon>
        <taxon>Burkholderiales</taxon>
        <taxon>Oxalobacteraceae</taxon>
        <taxon>Herminiimonas</taxon>
    </lineage>
</organism>
<evidence type="ECO:0000313" key="3">
    <source>
        <dbReference type="Proteomes" id="UP000294737"/>
    </source>
</evidence>
<dbReference type="Proteomes" id="UP000294737">
    <property type="component" value="Unassembled WGS sequence"/>
</dbReference>
<feature type="region of interest" description="Disordered" evidence="1">
    <location>
        <begin position="28"/>
        <end position="50"/>
    </location>
</feature>
<dbReference type="EMBL" id="SNWF01000008">
    <property type="protein sequence ID" value="TDN88032.1"/>
    <property type="molecule type" value="Genomic_DNA"/>
</dbReference>
<keyword evidence="3" id="KW-1185">Reference proteome</keyword>
<dbReference type="RefSeq" id="WP_112992702.1">
    <property type="nucleotide sequence ID" value="NZ_PTLZ01000003.1"/>
</dbReference>
<comment type="caution">
    <text evidence="2">The sequence shown here is derived from an EMBL/GenBank/DDBJ whole genome shotgun (WGS) entry which is preliminary data.</text>
</comment>